<evidence type="ECO:0000256" key="4">
    <source>
        <dbReference type="ARBA" id="ARBA00023004"/>
    </source>
</evidence>
<dbReference type="InterPro" id="IPR058240">
    <property type="entry name" value="rSAM_sf"/>
</dbReference>
<feature type="domain" description="Elp3/MiaA/NifB-like radical SAM core" evidence="6">
    <location>
        <begin position="314"/>
        <end position="533"/>
    </location>
</feature>
<dbReference type="SUPFAM" id="SSF102114">
    <property type="entry name" value="Radical SAM enzymes"/>
    <property type="match status" value="1"/>
</dbReference>
<dbReference type="EMBL" id="CP048685">
    <property type="protein sequence ID" value="QPJ60950.1"/>
    <property type="molecule type" value="Genomic_DNA"/>
</dbReference>
<protein>
    <submittedName>
        <fullName evidence="7">Radical SAM protein</fullName>
    </submittedName>
</protein>
<dbReference type="GO" id="GO:0046872">
    <property type="term" value="F:metal ion binding"/>
    <property type="evidence" value="ECO:0007669"/>
    <property type="project" value="UniProtKB-KW"/>
</dbReference>
<keyword evidence="4" id="KW-0408">Iron</keyword>
<dbReference type="InterPro" id="IPR006638">
    <property type="entry name" value="Elp3/MiaA/NifB-like_rSAM"/>
</dbReference>
<dbReference type="CDD" id="cd01335">
    <property type="entry name" value="Radical_SAM"/>
    <property type="match status" value="1"/>
</dbReference>
<dbReference type="SMART" id="SM00729">
    <property type="entry name" value="Elp3"/>
    <property type="match status" value="1"/>
</dbReference>
<dbReference type="SFLD" id="SFLDS00029">
    <property type="entry name" value="Radical_SAM"/>
    <property type="match status" value="1"/>
</dbReference>
<dbReference type="KEGG" id="nli:G3M70_03210"/>
<evidence type="ECO:0000256" key="5">
    <source>
        <dbReference type="ARBA" id="ARBA00023014"/>
    </source>
</evidence>
<dbReference type="GO" id="GO:0003824">
    <property type="term" value="F:catalytic activity"/>
    <property type="evidence" value="ECO:0007669"/>
    <property type="project" value="InterPro"/>
</dbReference>
<dbReference type="Proteomes" id="UP000594688">
    <property type="component" value="Chromosome"/>
</dbReference>
<dbReference type="SFLD" id="SFLDG01082">
    <property type="entry name" value="B12-binding_domain_containing"/>
    <property type="match status" value="1"/>
</dbReference>
<dbReference type="InterPro" id="IPR051198">
    <property type="entry name" value="BchE-like"/>
</dbReference>
<dbReference type="Gene3D" id="3.80.30.20">
    <property type="entry name" value="tm_1862 like domain"/>
    <property type="match status" value="1"/>
</dbReference>
<reference evidence="7 8" key="1">
    <citation type="submission" date="2020-02" db="EMBL/GenBank/DDBJ databases">
        <title>Genomic and physiological characterization of two novel Nitrospinaceae genera.</title>
        <authorList>
            <person name="Mueller A.J."/>
            <person name="Jung M.-Y."/>
            <person name="Strachan C.R."/>
            <person name="Herbold C.W."/>
            <person name="Kirkegaard R.H."/>
            <person name="Daims H."/>
        </authorList>
    </citation>
    <scope>NUCLEOTIDE SEQUENCE [LARGE SCALE GENOMIC DNA]</scope>
    <source>
        <strain evidence="7">EB</strain>
    </source>
</reference>
<evidence type="ECO:0000256" key="1">
    <source>
        <dbReference type="ARBA" id="ARBA00001966"/>
    </source>
</evidence>
<keyword evidence="3" id="KW-0479">Metal-binding</keyword>
<dbReference type="AlphaFoldDB" id="A0A7T0FYX0"/>
<keyword evidence="2" id="KW-0949">S-adenosyl-L-methionine</keyword>
<gene>
    <name evidence="7" type="ORF">G3M70_03210</name>
</gene>
<dbReference type="GO" id="GO:0005829">
    <property type="term" value="C:cytosol"/>
    <property type="evidence" value="ECO:0007669"/>
    <property type="project" value="TreeGrafter"/>
</dbReference>
<dbReference type="InterPro" id="IPR007197">
    <property type="entry name" value="rSAM"/>
</dbReference>
<evidence type="ECO:0000256" key="2">
    <source>
        <dbReference type="ARBA" id="ARBA00022691"/>
    </source>
</evidence>
<sequence>MKTALVFPPQWFPSQPYLALPTLKGYLEKMGHEADQFDFNLETYDTFLTKDYLLKCVEKIRQRLDSPAYTPEENEVKKVYRQILGDRGFLDSVLDGVEDAKNALRDEDMFFQFPVYKQAYTTLKIAMKLISYAHFPSRIDLESYFMQGNPEEHLGGILTATADRIANPYLSLFEEKFMDRANWAEYGVLGISIIHVGQVIAGLTLARMMRERFPNLHVVVGGSVFTRHIDILDNKQILFEQFFHSLILFEGEHPLERLVTAVKEKSSLDSVPNLVHLKDGQVIHNSKAESLSYENLARPNFDQLPLNKYFMPYPVLPYMASRGCYWGKCTFCTHSHIYESYYRKDNEERVAEDLDYFGKRHGTRYFTFSDEAISPNAFKRMSRAILKKEVDMRALGMLKFEADSVETEDLFHDVFKAGFIMLFFGLESANDRILDLIDKGCDQKTEEMVLANSSNAGIWNHLYLFFGFPTEERHEAEDTIEFTLRHSELGTGSIHSVGQSTFTLEKDSAIFHNPGRFSIDKIVHDPERDMAIMFDYEINKGMPRDEVQDVYERFDGLIQENFPSHKIWKFLSREHFLLYLDRFGRDKVIAMAQDESLIEALEV</sequence>
<dbReference type="Pfam" id="PF04055">
    <property type="entry name" value="Radical_SAM"/>
    <property type="match status" value="1"/>
</dbReference>
<organism evidence="7 8">
    <name type="scientific">Candidatus Nitronauta litoralis</name>
    <dbReference type="NCBI Taxonomy" id="2705533"/>
    <lineage>
        <taxon>Bacteria</taxon>
        <taxon>Pseudomonadati</taxon>
        <taxon>Nitrospinota/Tectimicrobiota group</taxon>
        <taxon>Nitrospinota</taxon>
        <taxon>Nitrospinia</taxon>
        <taxon>Nitrospinales</taxon>
        <taxon>Nitrospinaceae</taxon>
        <taxon>Candidatus Nitronauta</taxon>
    </lineage>
</organism>
<dbReference type="PANTHER" id="PTHR43409:SF7">
    <property type="entry name" value="BLL1977 PROTEIN"/>
    <property type="match status" value="1"/>
</dbReference>
<comment type="cofactor">
    <cofactor evidence="1">
        <name>[4Fe-4S] cluster</name>
        <dbReference type="ChEBI" id="CHEBI:49883"/>
    </cofactor>
</comment>
<dbReference type="InterPro" id="IPR023404">
    <property type="entry name" value="rSAM_horseshoe"/>
</dbReference>
<evidence type="ECO:0000256" key="3">
    <source>
        <dbReference type="ARBA" id="ARBA00022723"/>
    </source>
</evidence>
<dbReference type="PANTHER" id="PTHR43409">
    <property type="entry name" value="ANAEROBIC MAGNESIUM-PROTOPORPHYRIN IX MONOMETHYL ESTER CYCLASE-RELATED"/>
    <property type="match status" value="1"/>
</dbReference>
<proteinExistence type="predicted"/>
<accession>A0A7T0FYX0</accession>
<evidence type="ECO:0000259" key="6">
    <source>
        <dbReference type="SMART" id="SM00729"/>
    </source>
</evidence>
<evidence type="ECO:0000313" key="8">
    <source>
        <dbReference type="Proteomes" id="UP000594688"/>
    </source>
</evidence>
<evidence type="ECO:0000313" key="7">
    <source>
        <dbReference type="EMBL" id="QPJ60950.1"/>
    </source>
</evidence>
<dbReference type="GO" id="GO:0051536">
    <property type="term" value="F:iron-sulfur cluster binding"/>
    <property type="evidence" value="ECO:0007669"/>
    <property type="project" value="UniProtKB-KW"/>
</dbReference>
<keyword evidence="5" id="KW-0411">Iron-sulfur</keyword>
<name>A0A7T0FYX0_9BACT</name>